<feature type="chain" id="PRO_5021499554" evidence="1">
    <location>
        <begin position="18"/>
        <end position="497"/>
    </location>
</feature>
<proteinExistence type="predicted"/>
<keyword evidence="1" id="KW-0732">Signal</keyword>
<evidence type="ECO:0000256" key="1">
    <source>
        <dbReference type="SAM" id="SignalP"/>
    </source>
</evidence>
<dbReference type="AlphaFoldDB" id="A0A504IXA9"/>
<dbReference type="EMBL" id="VFWZ01000008">
    <property type="protein sequence ID" value="TPN83056.1"/>
    <property type="molecule type" value="Genomic_DNA"/>
</dbReference>
<gene>
    <name evidence="2" type="ORF">FHK87_21785</name>
</gene>
<protein>
    <submittedName>
        <fullName evidence="2">Uncharacterized protein</fullName>
    </submittedName>
</protein>
<feature type="signal peptide" evidence="1">
    <location>
        <begin position="1"/>
        <end position="17"/>
    </location>
</feature>
<dbReference type="Proteomes" id="UP000315540">
    <property type="component" value="Unassembled WGS sequence"/>
</dbReference>
<reference evidence="2 3" key="1">
    <citation type="submission" date="2019-06" db="EMBL/GenBank/DDBJ databases">
        <authorList>
            <person name="Meng X."/>
        </authorList>
    </citation>
    <scope>NUCLEOTIDE SEQUENCE [LARGE SCALE GENOMIC DNA]</scope>
    <source>
        <strain evidence="2 3">M625</strain>
    </source>
</reference>
<keyword evidence="3" id="KW-1185">Reference proteome</keyword>
<evidence type="ECO:0000313" key="3">
    <source>
        <dbReference type="Proteomes" id="UP000315540"/>
    </source>
</evidence>
<dbReference type="OrthoDB" id="1396884at2"/>
<comment type="caution">
    <text evidence="2">The sequence shown here is derived from an EMBL/GenBank/DDBJ whole genome shotgun (WGS) entry which is preliminary data.</text>
</comment>
<name>A0A504IXA9_9FLAO</name>
<sequence length="497" mass="53613">MQKLFFLLTLLPLFALAQLDEYSVMGVPTASTLAEMNAVTAAQTGSIVYNLETNIIYVFNGTAWVSTSNNNWLINGNTGLPSTSFLGHTDDVRMEIRSNNLPLLQFGRRETLGLVQGFTDYTDRDQPMVYVNGNGSTAALQFAAAGASFYKPMFFTNSDGNFRLKGSAAGTDFFEIGSRGTSNQGELEFIIGDDGLEPFVFKRFDYRDQTLKELMRIQGSADAQNARPRVGINTGALANSTLQVNGSVAKSIITAPGGGFNLDETHHTVIINNTSTSINLPNAGQSNGRIYVLKNTTGADRTISSYRNLSNSGQNTVPANSIIWLQSDGSNWILISNQTGGGGGSTSSLTYVDKFNTSNTNLSINGFNNNGFQIPLNTARVSSGPINNLTNDQIQVTESGLYEISYTVTALKNQNNANRPTFEVVVSQNSNPINNTGAMFSLQGGNNTRRYANASRKLILNLSAFQSYGIKIRGVNSTSTINITIIGQATGMTIKKL</sequence>
<dbReference type="RefSeq" id="WP_140596688.1">
    <property type="nucleotide sequence ID" value="NZ_VFWZ01000008.1"/>
</dbReference>
<evidence type="ECO:0000313" key="2">
    <source>
        <dbReference type="EMBL" id="TPN83056.1"/>
    </source>
</evidence>
<accession>A0A504IXA9</accession>
<organism evidence="2 3">
    <name type="scientific">Aquimarina algicola</name>
    <dbReference type="NCBI Taxonomy" id="2589995"/>
    <lineage>
        <taxon>Bacteria</taxon>
        <taxon>Pseudomonadati</taxon>
        <taxon>Bacteroidota</taxon>
        <taxon>Flavobacteriia</taxon>
        <taxon>Flavobacteriales</taxon>
        <taxon>Flavobacteriaceae</taxon>
        <taxon>Aquimarina</taxon>
    </lineage>
</organism>